<reference evidence="1 2" key="1">
    <citation type="submission" date="2019-06" db="EMBL/GenBank/DDBJ databases">
        <title>Metagenome assembled Genome of Spiribacter salinus SL48-SHIP from the microbial mat of Salt Lake 48 (Novosibirsk region, Russia).</title>
        <authorList>
            <person name="Shipova A."/>
            <person name="Rozanov A.S."/>
            <person name="Bryanskaya A.V."/>
            <person name="Peltek S.E."/>
        </authorList>
    </citation>
    <scope>NUCLEOTIDE SEQUENCE [LARGE SCALE GENOMIC DNA]</scope>
    <source>
        <strain evidence="1">SL48-SHIP-2</strain>
    </source>
</reference>
<dbReference type="AlphaFoldDB" id="A0A540VQD5"/>
<dbReference type="Proteomes" id="UP000315400">
    <property type="component" value="Unassembled WGS sequence"/>
</dbReference>
<evidence type="ECO:0000313" key="1">
    <source>
        <dbReference type="EMBL" id="TQE98938.1"/>
    </source>
</evidence>
<organism evidence="1 2">
    <name type="scientific">Spiribacter salinus</name>
    <dbReference type="NCBI Taxonomy" id="1335746"/>
    <lineage>
        <taxon>Bacteria</taxon>
        <taxon>Pseudomonadati</taxon>
        <taxon>Pseudomonadota</taxon>
        <taxon>Gammaproteobacteria</taxon>
        <taxon>Chromatiales</taxon>
        <taxon>Ectothiorhodospiraceae</taxon>
        <taxon>Spiribacter</taxon>
    </lineage>
</organism>
<name>A0A540VQD5_9GAMM</name>
<dbReference type="EMBL" id="VIFK01000111">
    <property type="protein sequence ID" value="TQE98938.1"/>
    <property type="molecule type" value="Genomic_DNA"/>
</dbReference>
<evidence type="ECO:0000313" key="2">
    <source>
        <dbReference type="Proteomes" id="UP000315400"/>
    </source>
</evidence>
<gene>
    <name evidence="1" type="ORF">FKY71_11195</name>
</gene>
<accession>A0A540VQD5</accession>
<protein>
    <submittedName>
        <fullName evidence="1">Uncharacterized protein</fullName>
    </submittedName>
</protein>
<sequence length="310" mass="35774">MGNSEYHRNLYDHRLTHLETALKERLQESGVPVITTYGLFLELRSLYRSGRDLYLRKDLPDEEEMRKRREHLLSANSLKPDPDYLHGAYRVADNNDRGAEEITCLVDPFCCIAYLSAMARYGLTNRRPKGLHLKSPDKQLRRSWVEERMAQDYGEELHRLEKGQVVWLRGISHPSTVRQRPVEERNTRHMGAMTAIRDSFARITTIGQTFVDMLEHPDSCGGMNHVLEVWDEHADLYVDQIVEAVNQNPRPIIKVRAGYILDERLGIAADDDRIQAWARYAQRGGSRILDPDATFSPQYSGKWMLSLNVG</sequence>
<proteinExistence type="predicted"/>
<comment type="caution">
    <text evidence="1">The sequence shown here is derived from an EMBL/GenBank/DDBJ whole genome shotgun (WGS) entry which is preliminary data.</text>
</comment>